<dbReference type="Proteomes" id="UP000094065">
    <property type="component" value="Unassembled WGS sequence"/>
</dbReference>
<reference evidence="2 3" key="1">
    <citation type="submission" date="2016-06" db="EMBL/GenBank/DDBJ databases">
        <title>Evolution of pathogenesis and genome organization in the Tremellales.</title>
        <authorList>
            <person name="Cuomo C."/>
            <person name="Litvintseva A."/>
            <person name="Heitman J."/>
            <person name="Chen Y."/>
            <person name="Sun S."/>
            <person name="Springer D."/>
            <person name="Dromer F."/>
            <person name="Young S."/>
            <person name="Zeng Q."/>
            <person name="Chapman S."/>
            <person name="Gujja S."/>
            <person name="Saif S."/>
            <person name="Birren B."/>
        </authorList>
    </citation>
    <scope>NUCLEOTIDE SEQUENCE [LARGE SCALE GENOMIC DNA]</scope>
    <source>
        <strain evidence="2 3">CBS 6039</strain>
    </source>
</reference>
<gene>
    <name evidence="2" type="ORF">L202_07124</name>
</gene>
<comment type="caution">
    <text evidence="2">The sequence shown here is derived from an EMBL/GenBank/DDBJ whole genome shotgun (WGS) entry which is preliminary data.</text>
</comment>
<dbReference type="GeneID" id="30158433"/>
<dbReference type="STRING" id="1295533.A0A1E3HEN6"/>
<dbReference type="OrthoDB" id="2529286at2759"/>
<dbReference type="Gene3D" id="3.40.50.150">
    <property type="entry name" value="Vaccinia Virus protein VP39"/>
    <property type="match status" value="1"/>
</dbReference>
<organism evidence="2 3">
    <name type="scientific">Cryptococcus amylolentus CBS 6039</name>
    <dbReference type="NCBI Taxonomy" id="1295533"/>
    <lineage>
        <taxon>Eukaryota</taxon>
        <taxon>Fungi</taxon>
        <taxon>Dikarya</taxon>
        <taxon>Basidiomycota</taxon>
        <taxon>Agaricomycotina</taxon>
        <taxon>Tremellomycetes</taxon>
        <taxon>Tremellales</taxon>
        <taxon>Cryptococcaceae</taxon>
        <taxon>Cryptococcus</taxon>
    </lineage>
</organism>
<dbReference type="RefSeq" id="XP_018990590.1">
    <property type="nucleotide sequence ID" value="XM_019141783.1"/>
</dbReference>
<dbReference type="GO" id="GO:0005829">
    <property type="term" value="C:cytosol"/>
    <property type="evidence" value="ECO:0007669"/>
    <property type="project" value="TreeGrafter"/>
</dbReference>
<accession>A0A1E3HEN6</accession>
<protein>
    <submittedName>
        <fullName evidence="2">Uncharacterized protein</fullName>
    </submittedName>
</protein>
<dbReference type="GO" id="GO:0008757">
    <property type="term" value="F:S-adenosylmethionine-dependent methyltransferase activity"/>
    <property type="evidence" value="ECO:0007669"/>
    <property type="project" value="UniProtKB-ARBA"/>
</dbReference>
<dbReference type="PANTHER" id="PTHR14614">
    <property type="entry name" value="HEPATOCELLULAR CARCINOMA-ASSOCIATED ANTIGEN"/>
    <property type="match status" value="1"/>
</dbReference>
<dbReference type="InterPro" id="IPR019410">
    <property type="entry name" value="Methyltransf_16"/>
</dbReference>
<dbReference type="PANTHER" id="PTHR14614:SF109">
    <property type="entry name" value="RIBOSOMAL LYSINE N-METHYLTRANSFERASE 5"/>
    <property type="match status" value="1"/>
</dbReference>
<dbReference type="Pfam" id="PF10294">
    <property type="entry name" value="Methyltransf_16"/>
    <property type="match status" value="1"/>
</dbReference>
<evidence type="ECO:0000313" key="3">
    <source>
        <dbReference type="Proteomes" id="UP000094065"/>
    </source>
</evidence>
<evidence type="ECO:0000256" key="1">
    <source>
        <dbReference type="SAM" id="MobiDB-lite"/>
    </source>
</evidence>
<dbReference type="InterPro" id="IPR029063">
    <property type="entry name" value="SAM-dependent_MTases_sf"/>
</dbReference>
<dbReference type="GO" id="GO:0032991">
    <property type="term" value="C:protein-containing complex"/>
    <property type="evidence" value="ECO:0007669"/>
    <property type="project" value="TreeGrafter"/>
</dbReference>
<sequence length="352" mass="39087">MTSDHPDTDVPSCPNGIFNFSPGSVLVTDPDEELMELYMSLASVKEESQHENFGKSSEGLGYLDSSQSVLELLIDIEPPKDSSAVPEVVYGKGRRRKGTKKEGGKDSMVSIPVVLNQDLTALRGRKGDTGSVLWRSSLHLARHVLSHHLFRPQIPLLDIDRLNSAHILELGCGTGLLAILLSQLCGQYTASDQLDNLKLIQRNLELNDIPVSFSSSTPVSESAVDKKGMGREVKKEVVLEEVDWVEVSKSQGRYRSPVDTKTYDLILAVDCIYNEHLIQPLIDTFAQYCQPGSQTVVWVVVELRSADVIGTFLNTWIDDPSGPWTIVRLGEDDMGDWGEGRKPRWVGWVGWR</sequence>
<keyword evidence="3" id="KW-1185">Reference proteome</keyword>
<proteinExistence type="predicted"/>
<dbReference type="AlphaFoldDB" id="A0A1E3HEN6"/>
<feature type="region of interest" description="Disordered" evidence="1">
    <location>
        <begin position="85"/>
        <end position="105"/>
    </location>
</feature>
<evidence type="ECO:0000313" key="2">
    <source>
        <dbReference type="EMBL" id="ODN74809.1"/>
    </source>
</evidence>
<dbReference type="SUPFAM" id="SSF53335">
    <property type="entry name" value="S-adenosyl-L-methionine-dependent methyltransferases"/>
    <property type="match status" value="1"/>
</dbReference>
<dbReference type="EMBL" id="AWGJ01000011">
    <property type="protein sequence ID" value="ODN74809.1"/>
    <property type="molecule type" value="Genomic_DNA"/>
</dbReference>
<name>A0A1E3HEN6_9TREE</name>